<dbReference type="PANTHER" id="PTHR43775:SF37">
    <property type="entry name" value="SI:DKEY-61P9.11"/>
    <property type="match status" value="1"/>
</dbReference>
<dbReference type="EMBL" id="CP051627">
    <property type="protein sequence ID" value="UPT23394.1"/>
    <property type="molecule type" value="Genomic_DNA"/>
</dbReference>
<dbReference type="SMART" id="SM00827">
    <property type="entry name" value="PKS_AT"/>
    <property type="match status" value="1"/>
</dbReference>
<protein>
    <submittedName>
        <fullName evidence="4">Acyltransferase domain-containing protein</fullName>
    </submittedName>
</protein>
<dbReference type="Gene3D" id="3.40.366.10">
    <property type="entry name" value="Malonyl-Coenzyme A Acyl Carrier Protein, domain 2"/>
    <property type="match status" value="1"/>
</dbReference>
<evidence type="ECO:0000256" key="2">
    <source>
        <dbReference type="ARBA" id="ARBA00022553"/>
    </source>
</evidence>
<organism evidence="4 5">
    <name type="scientific">Thermobifida alba</name>
    <name type="common">Thermomonospora alba</name>
    <dbReference type="NCBI Taxonomy" id="53522"/>
    <lineage>
        <taxon>Bacteria</taxon>
        <taxon>Bacillati</taxon>
        <taxon>Actinomycetota</taxon>
        <taxon>Actinomycetes</taxon>
        <taxon>Streptosporangiales</taxon>
        <taxon>Nocardiopsidaceae</taxon>
        <taxon>Thermobifida</taxon>
    </lineage>
</organism>
<keyword evidence="5" id="KW-1185">Reference proteome</keyword>
<dbReference type="InterPro" id="IPR016036">
    <property type="entry name" value="Malonyl_transacylase_ACP-bd"/>
</dbReference>
<dbReference type="SUPFAM" id="SSF55048">
    <property type="entry name" value="Probable ACP-binding domain of malonyl-CoA ACP transacylase"/>
    <property type="match status" value="1"/>
</dbReference>
<name>A0ABY4L7L9_THEAE</name>
<dbReference type="InterPro" id="IPR001227">
    <property type="entry name" value="Ac_transferase_dom_sf"/>
</dbReference>
<dbReference type="SUPFAM" id="SSF52151">
    <property type="entry name" value="FabD/lysophospholipase-like"/>
    <property type="match status" value="1"/>
</dbReference>
<feature type="domain" description="Malonyl-CoA:ACP transacylase (MAT)" evidence="3">
    <location>
        <begin position="1"/>
        <end position="283"/>
    </location>
</feature>
<evidence type="ECO:0000313" key="4">
    <source>
        <dbReference type="EMBL" id="UPT23394.1"/>
    </source>
</evidence>
<sequence length="320" mass="33535">MAAGLCHDDHGFTNALDEAFEAMGPQGEHLRAEWRAARPRLPIDHATRSQPLLFAVDYALARMVEGWGVRPSALLGHSLGELVAAVLAGVFGLADAARVVVNRSHEVAQAPPGRMLATAASPADIAPLLVGGAVIGAVNAPRQTVVAGTVRAVEATRGMLAGAGITHRAVPSLTAFHSPVLRRTRAHAARAFASIPASPPRIPLYSCYTAARLSAGEARDPAYWADHVTAPVRFWDALCALLSTSPYLLVEAGPGQALSRLARLHPDVRAGRSAVVPLLPARSGPPSRDREAARRARRLLEAEGIGGPTCDRPLSAGVGR</sequence>
<keyword evidence="4" id="KW-0012">Acyltransferase</keyword>
<dbReference type="GO" id="GO:0016746">
    <property type="term" value="F:acyltransferase activity"/>
    <property type="evidence" value="ECO:0007669"/>
    <property type="project" value="UniProtKB-KW"/>
</dbReference>
<proteinExistence type="predicted"/>
<dbReference type="Pfam" id="PF00698">
    <property type="entry name" value="Acyl_transf_1"/>
    <property type="match status" value="1"/>
</dbReference>
<gene>
    <name evidence="4" type="ORF">FOF52_07520</name>
</gene>
<dbReference type="InterPro" id="IPR050091">
    <property type="entry name" value="PKS_NRPS_Biosynth_Enz"/>
</dbReference>
<accession>A0ABY4L7L9</accession>
<keyword evidence="1" id="KW-0596">Phosphopantetheine</keyword>
<dbReference type="PANTHER" id="PTHR43775">
    <property type="entry name" value="FATTY ACID SYNTHASE"/>
    <property type="match status" value="1"/>
</dbReference>
<evidence type="ECO:0000313" key="5">
    <source>
        <dbReference type="Proteomes" id="UP000832041"/>
    </source>
</evidence>
<keyword evidence="2" id="KW-0597">Phosphoprotein</keyword>
<dbReference type="InterPro" id="IPR016035">
    <property type="entry name" value="Acyl_Trfase/lysoPLipase"/>
</dbReference>
<evidence type="ECO:0000259" key="3">
    <source>
        <dbReference type="SMART" id="SM00827"/>
    </source>
</evidence>
<evidence type="ECO:0000256" key="1">
    <source>
        <dbReference type="ARBA" id="ARBA00022450"/>
    </source>
</evidence>
<dbReference type="InterPro" id="IPR014043">
    <property type="entry name" value="Acyl_transferase_dom"/>
</dbReference>
<keyword evidence="4" id="KW-0808">Transferase</keyword>
<reference evidence="4 5" key="1">
    <citation type="submission" date="2020-04" db="EMBL/GenBank/DDBJ databases">
        <title>Thermobifida alba genome sequencing and assembly.</title>
        <authorList>
            <person name="Luzics S."/>
            <person name="Horvath B."/>
            <person name="Nagy I."/>
            <person name="Toth A."/>
            <person name="Nagy I."/>
            <person name="Kukolya J."/>
        </authorList>
    </citation>
    <scope>NUCLEOTIDE SEQUENCE [LARGE SCALE GENOMIC DNA]</scope>
    <source>
        <strain evidence="4 5">DSM 43795</strain>
    </source>
</reference>
<dbReference type="Proteomes" id="UP000832041">
    <property type="component" value="Chromosome"/>
</dbReference>